<keyword evidence="2" id="KW-0378">Hydrolase</keyword>
<dbReference type="InterPro" id="IPR000157">
    <property type="entry name" value="TIR_dom"/>
</dbReference>
<dbReference type="PANTHER" id="PTHR32009">
    <property type="entry name" value="TMV RESISTANCE PROTEIN N-LIKE"/>
    <property type="match status" value="1"/>
</dbReference>
<dbReference type="PROSITE" id="PS50104">
    <property type="entry name" value="TIR"/>
    <property type="match status" value="1"/>
</dbReference>
<keyword evidence="3" id="KW-0520">NAD</keyword>
<reference evidence="6 7" key="1">
    <citation type="submission" date="2024-08" db="EMBL/GenBank/DDBJ databases">
        <title>Insights into the chromosomal genome structure of Flemingia macrophylla.</title>
        <authorList>
            <person name="Ding Y."/>
            <person name="Zhao Y."/>
            <person name="Bi W."/>
            <person name="Wu M."/>
            <person name="Zhao G."/>
            <person name="Gong Y."/>
            <person name="Li W."/>
            <person name="Zhang P."/>
        </authorList>
    </citation>
    <scope>NUCLEOTIDE SEQUENCE [LARGE SCALE GENOMIC DNA]</scope>
    <source>
        <strain evidence="6">DYQJB</strain>
        <tissue evidence="6">Leaf</tissue>
    </source>
</reference>
<dbReference type="SUPFAM" id="SSF52200">
    <property type="entry name" value="Toll/Interleukin receptor TIR domain"/>
    <property type="match status" value="1"/>
</dbReference>
<organism evidence="6 7">
    <name type="scientific">Flemingia macrophylla</name>
    <dbReference type="NCBI Taxonomy" id="520843"/>
    <lineage>
        <taxon>Eukaryota</taxon>
        <taxon>Viridiplantae</taxon>
        <taxon>Streptophyta</taxon>
        <taxon>Embryophyta</taxon>
        <taxon>Tracheophyta</taxon>
        <taxon>Spermatophyta</taxon>
        <taxon>Magnoliopsida</taxon>
        <taxon>eudicotyledons</taxon>
        <taxon>Gunneridae</taxon>
        <taxon>Pentapetalae</taxon>
        <taxon>rosids</taxon>
        <taxon>fabids</taxon>
        <taxon>Fabales</taxon>
        <taxon>Fabaceae</taxon>
        <taxon>Papilionoideae</taxon>
        <taxon>50 kb inversion clade</taxon>
        <taxon>NPAAA clade</taxon>
        <taxon>indigoferoid/millettioid clade</taxon>
        <taxon>Phaseoleae</taxon>
        <taxon>Flemingia</taxon>
    </lineage>
</organism>
<dbReference type="Pfam" id="PF01582">
    <property type="entry name" value="TIR"/>
    <property type="match status" value="1"/>
</dbReference>
<protein>
    <recommendedName>
        <fullName evidence="1">ADP-ribosyl cyclase/cyclic ADP-ribose hydrolase</fullName>
        <ecNumber evidence="1">3.2.2.6</ecNumber>
    </recommendedName>
</protein>
<dbReference type="SMART" id="SM00255">
    <property type="entry name" value="TIR"/>
    <property type="match status" value="1"/>
</dbReference>
<evidence type="ECO:0000313" key="7">
    <source>
        <dbReference type="Proteomes" id="UP001603857"/>
    </source>
</evidence>
<evidence type="ECO:0000313" key="6">
    <source>
        <dbReference type="EMBL" id="KAL2335664.1"/>
    </source>
</evidence>
<evidence type="ECO:0000256" key="3">
    <source>
        <dbReference type="ARBA" id="ARBA00023027"/>
    </source>
</evidence>
<evidence type="ECO:0000256" key="1">
    <source>
        <dbReference type="ARBA" id="ARBA00011982"/>
    </source>
</evidence>
<dbReference type="InterPro" id="IPR035897">
    <property type="entry name" value="Toll_tir_struct_dom_sf"/>
</dbReference>
<evidence type="ECO:0000256" key="2">
    <source>
        <dbReference type="ARBA" id="ARBA00022801"/>
    </source>
</evidence>
<name>A0ABD1MIM9_9FABA</name>
<dbReference type="Proteomes" id="UP001603857">
    <property type="component" value="Unassembled WGS sequence"/>
</dbReference>
<gene>
    <name evidence="6" type="ORF">Fmac_016877</name>
</gene>
<feature type="domain" description="TIR" evidence="5">
    <location>
        <begin position="21"/>
        <end position="134"/>
    </location>
</feature>
<dbReference type="EMBL" id="JBGMDY010000005">
    <property type="protein sequence ID" value="KAL2335664.1"/>
    <property type="molecule type" value="Genomic_DNA"/>
</dbReference>
<sequence length="134" mass="15630">MEVGSKEASQSNSPRSSSDRWAFHVFLSFRGEDTRKTFTDHLYVALQQKGIQTFRDDEEIAKGEVISFQLPKAIEESLSYVVILSPNYASSTWCLNELQKILEFRKSWVEKFFQSSMVWIRHMLDTKKGVLRML</sequence>
<evidence type="ECO:0000259" key="5">
    <source>
        <dbReference type="PROSITE" id="PS50104"/>
    </source>
</evidence>
<dbReference type="AlphaFoldDB" id="A0ABD1MIM9"/>
<comment type="caution">
    <text evidence="6">The sequence shown here is derived from an EMBL/GenBank/DDBJ whole genome shotgun (WGS) entry which is preliminary data.</text>
</comment>
<evidence type="ECO:0000256" key="4">
    <source>
        <dbReference type="ARBA" id="ARBA00047304"/>
    </source>
</evidence>
<proteinExistence type="predicted"/>
<accession>A0ABD1MIM9</accession>
<dbReference type="EC" id="3.2.2.6" evidence="1"/>
<dbReference type="GO" id="GO:0061809">
    <property type="term" value="F:NAD+ nucleosidase activity, cyclic ADP-ribose generating"/>
    <property type="evidence" value="ECO:0007669"/>
    <property type="project" value="UniProtKB-EC"/>
</dbReference>
<comment type="catalytic activity">
    <reaction evidence="4">
        <text>NAD(+) + H2O = ADP-D-ribose + nicotinamide + H(+)</text>
        <dbReference type="Rhea" id="RHEA:16301"/>
        <dbReference type="ChEBI" id="CHEBI:15377"/>
        <dbReference type="ChEBI" id="CHEBI:15378"/>
        <dbReference type="ChEBI" id="CHEBI:17154"/>
        <dbReference type="ChEBI" id="CHEBI:57540"/>
        <dbReference type="ChEBI" id="CHEBI:57967"/>
        <dbReference type="EC" id="3.2.2.6"/>
    </reaction>
    <physiologicalReaction direction="left-to-right" evidence="4">
        <dbReference type="Rhea" id="RHEA:16302"/>
    </physiologicalReaction>
</comment>
<dbReference type="PANTHER" id="PTHR32009:SF39">
    <property type="entry name" value="TIR DOMAIN-CONTAINING PROTEIN"/>
    <property type="match status" value="1"/>
</dbReference>
<dbReference type="Gene3D" id="3.40.50.10140">
    <property type="entry name" value="Toll/interleukin-1 receptor homology (TIR) domain"/>
    <property type="match status" value="1"/>
</dbReference>
<keyword evidence="7" id="KW-1185">Reference proteome</keyword>